<dbReference type="PANTHER" id="PTHR15396:SF1">
    <property type="entry name" value="RIBONUCLEASE P PROTEIN SUBUNIT P40"/>
    <property type="match status" value="1"/>
</dbReference>
<dbReference type="GO" id="GO:0000171">
    <property type="term" value="F:ribonuclease MRP activity"/>
    <property type="evidence" value="ECO:0007669"/>
    <property type="project" value="TreeGrafter"/>
</dbReference>
<dbReference type="PANTHER" id="PTHR15396">
    <property type="entry name" value="RIBONUCLEASE P PROTEIN SUBUNIT P40"/>
    <property type="match status" value="1"/>
</dbReference>
<dbReference type="AlphaFoldDB" id="A0A7M7J1P0"/>
<protein>
    <submittedName>
        <fullName evidence="1">Uncharacterized protein</fullName>
    </submittedName>
</protein>
<dbReference type="GeneID" id="111243813"/>
<dbReference type="OrthoDB" id="446759at2759"/>
<dbReference type="GO" id="GO:0004526">
    <property type="term" value="F:ribonuclease P activity"/>
    <property type="evidence" value="ECO:0007669"/>
    <property type="project" value="TreeGrafter"/>
</dbReference>
<dbReference type="OMA" id="TLRWIPP"/>
<dbReference type="GO" id="GO:0030681">
    <property type="term" value="C:multimeric ribonuclease P complex"/>
    <property type="evidence" value="ECO:0007669"/>
    <property type="project" value="TreeGrafter"/>
</dbReference>
<keyword evidence="2" id="KW-1185">Reference proteome</keyword>
<sequence>MYPELGDLKNPVRVHLSSERTYIHRVLDKRFFTHNLQIIIPGGISVPQSLRQIPEPYYLLRSVPLATLLEYEFLTAFVGQGHLTVISAYGSSRENSMAITPDGKLNLSVSPQLYYRLGLEAIRTDQLVRKRGFDPILKKLEFDLKDSIFYPGRKFYDRVVTATKRCRLTFDVLLHWQPSKAGVSPESPVVYLKTHLPELEYSLCNCRYNFRQLFDVAIPQMRDVEFFDWMGVLAAGGNLPVEGELQSLQVVVAQWTGLITRHALQNMLAKLITLLGSSPFIALTSVGFASDPTLQSPNAVYNMDSTLSVCFEAGGTKCAMFECPPL</sequence>
<dbReference type="RefSeq" id="XP_022645678.1">
    <property type="nucleotide sequence ID" value="XM_022789943.1"/>
</dbReference>
<dbReference type="GO" id="GO:0000172">
    <property type="term" value="C:ribonuclease MRP complex"/>
    <property type="evidence" value="ECO:0007669"/>
    <property type="project" value="TreeGrafter"/>
</dbReference>
<name>A0A7M7J1P0_VARDE</name>
<dbReference type="EnsemblMetazoa" id="XM_022789943">
    <property type="protein sequence ID" value="XP_022645678"/>
    <property type="gene ID" value="LOC111243813"/>
</dbReference>
<dbReference type="Proteomes" id="UP000594260">
    <property type="component" value="Unplaced"/>
</dbReference>
<accession>A0A7M7J1P0</accession>
<evidence type="ECO:0000313" key="1">
    <source>
        <dbReference type="EnsemblMetazoa" id="XP_022645677"/>
    </source>
</evidence>
<reference evidence="1" key="1">
    <citation type="submission" date="2021-01" db="UniProtKB">
        <authorList>
            <consortium name="EnsemblMetazoa"/>
        </authorList>
    </citation>
    <scope>IDENTIFICATION</scope>
</reference>
<proteinExistence type="predicted"/>
<dbReference type="EnsemblMetazoa" id="XM_022789942">
    <property type="protein sequence ID" value="XP_022645677"/>
    <property type="gene ID" value="LOC111243813"/>
</dbReference>
<dbReference type="GO" id="GO:0001682">
    <property type="term" value="P:tRNA 5'-leader removal"/>
    <property type="evidence" value="ECO:0007669"/>
    <property type="project" value="InterPro"/>
</dbReference>
<dbReference type="GO" id="GO:0000447">
    <property type="term" value="P:endonucleolytic cleavage in ITS1 to separate SSU-rRNA from 5.8S rRNA and LSU-rRNA from tricistronic rRNA transcript (SSU-rRNA, 5.8S rRNA, LSU-rRNA)"/>
    <property type="evidence" value="ECO:0007669"/>
    <property type="project" value="TreeGrafter"/>
</dbReference>
<dbReference type="RefSeq" id="XP_022645677.1">
    <property type="nucleotide sequence ID" value="XM_022789942.1"/>
</dbReference>
<dbReference type="KEGG" id="vde:111243813"/>
<dbReference type="InParanoid" id="A0A7M7J1P0"/>
<evidence type="ECO:0000313" key="2">
    <source>
        <dbReference type="Proteomes" id="UP000594260"/>
    </source>
</evidence>
<dbReference type="InterPro" id="IPR013893">
    <property type="entry name" value="RNase_P_Rpp40"/>
</dbReference>
<organism evidence="1 2">
    <name type="scientific">Varroa destructor</name>
    <name type="common">Honeybee mite</name>
    <dbReference type="NCBI Taxonomy" id="109461"/>
    <lineage>
        <taxon>Eukaryota</taxon>
        <taxon>Metazoa</taxon>
        <taxon>Ecdysozoa</taxon>
        <taxon>Arthropoda</taxon>
        <taxon>Chelicerata</taxon>
        <taxon>Arachnida</taxon>
        <taxon>Acari</taxon>
        <taxon>Parasitiformes</taxon>
        <taxon>Mesostigmata</taxon>
        <taxon>Gamasina</taxon>
        <taxon>Dermanyssoidea</taxon>
        <taxon>Varroidae</taxon>
        <taxon>Varroa</taxon>
    </lineage>
</organism>
<dbReference type="Pfam" id="PF08584">
    <property type="entry name" value="Ribonuc_P_40"/>
    <property type="match status" value="1"/>
</dbReference>